<dbReference type="CDD" id="cd06565">
    <property type="entry name" value="GH20_GcnA-like"/>
    <property type="match status" value="1"/>
</dbReference>
<keyword evidence="2" id="KW-0378">Hydrolase</keyword>
<dbReference type="SUPFAM" id="SSF51445">
    <property type="entry name" value="(Trans)glycosidases"/>
    <property type="match status" value="1"/>
</dbReference>
<organism evidence="5">
    <name type="scientific">Ignisphaera aggregans</name>
    <dbReference type="NCBI Taxonomy" id="334771"/>
    <lineage>
        <taxon>Archaea</taxon>
        <taxon>Thermoproteota</taxon>
        <taxon>Thermoprotei</taxon>
        <taxon>Desulfurococcales</taxon>
        <taxon>Desulfurococcaceae</taxon>
        <taxon>Ignisphaera</taxon>
    </lineage>
</organism>
<dbReference type="AlphaFoldDB" id="A0A7J3JRV6"/>
<feature type="domain" description="Glycoside hydrolase family 20 catalytic" evidence="3">
    <location>
        <begin position="100"/>
        <end position="305"/>
    </location>
</feature>
<dbReference type="PANTHER" id="PTHR21040:SF8">
    <property type="entry name" value="BCDNA.GH04120"/>
    <property type="match status" value="1"/>
</dbReference>
<evidence type="ECO:0000313" key="5">
    <source>
        <dbReference type="EMBL" id="HGQ18830.1"/>
    </source>
</evidence>
<comment type="similarity">
    <text evidence="1">Belongs to the glycosyl hydrolase 20 family.</text>
</comment>
<name>A0A7J3JRV6_9CREN</name>
<dbReference type="EMBL" id="DTAI01000103">
    <property type="protein sequence ID" value="HGN36616.1"/>
    <property type="molecule type" value="Genomic_DNA"/>
</dbReference>
<evidence type="ECO:0000256" key="1">
    <source>
        <dbReference type="ARBA" id="ARBA00006285"/>
    </source>
</evidence>
<gene>
    <name evidence="4" type="ORF">ENT87_03595</name>
    <name evidence="5" type="ORF">ENU30_07665</name>
</gene>
<dbReference type="EMBL" id="DTBZ01000146">
    <property type="protein sequence ID" value="HGQ18830.1"/>
    <property type="molecule type" value="Genomic_DNA"/>
</dbReference>
<dbReference type="Gene3D" id="3.20.20.80">
    <property type="entry name" value="Glycosidases"/>
    <property type="match status" value="1"/>
</dbReference>
<dbReference type="PANTHER" id="PTHR21040">
    <property type="entry name" value="BCDNA.GH04120"/>
    <property type="match status" value="1"/>
</dbReference>
<accession>A0A7J3JRV6</accession>
<comment type="caution">
    <text evidence="5">The sequence shown here is derived from an EMBL/GenBank/DDBJ whole genome shotgun (WGS) entry which is preliminary data.</text>
</comment>
<dbReference type="Pfam" id="PF00728">
    <property type="entry name" value="Glyco_hydro_20"/>
    <property type="match status" value="1"/>
</dbReference>
<dbReference type="InterPro" id="IPR015883">
    <property type="entry name" value="Glyco_hydro_20_cat"/>
</dbReference>
<dbReference type="PRINTS" id="PR00738">
    <property type="entry name" value="GLHYDRLASE20"/>
</dbReference>
<dbReference type="InterPro" id="IPR017853">
    <property type="entry name" value="GH"/>
</dbReference>
<sequence length="562" mass="65641">MSQKRIYIVPEPKIIEFTGRWFEFNGFSNFPEFLTKEFSIPIGDWEIVKVTGEGDAGIEITKGTVRVWGDEKIAYATIIQLLLQNESRLPEAKIVESFRFKFRGFHLDVARGGVPTVNTLKKILRWLYILKYNYFAIYLEDLFPWKGYPDIGFFRGRYSENELKEIVDYGANLGIEVFPSLELCGHMENILILPPFHRYSEWHNPKEGVLNVDNEEAREFAYNLLKEVVDFFPSRYIHIGGDETWALGRGRSLDKSLKFIGPELYERHHYNMIKIVKTRNKVPMVWGDMIAAAYLRESEKEQWKRLLDSPIWKEVVVVNWDYSPNSKEYFREKIRLFKEKNIEQIVAPGLWNWNRYYPDFPTALENLKNFLEAAREEGISGFLVTAWGDDGSECLFSLLDPLILAAIEFAEGNGNWEDKWASLIGEEPRVVNARKLFGEVDTVITKWNVRWGIWLPKHILLKTEISKLITRFIPAEEIANLRNAIERTLEYVKDLVLPDDLNFIRSFLEATLKSINGNITVSEYIALAREYSNLWLRERKIEGLENIVGRFWRAAGIHDLLD</sequence>
<evidence type="ECO:0000259" key="3">
    <source>
        <dbReference type="Pfam" id="PF00728"/>
    </source>
</evidence>
<evidence type="ECO:0000256" key="2">
    <source>
        <dbReference type="ARBA" id="ARBA00022801"/>
    </source>
</evidence>
<evidence type="ECO:0000313" key="4">
    <source>
        <dbReference type="EMBL" id="HGN36616.1"/>
    </source>
</evidence>
<proteinExistence type="inferred from homology"/>
<dbReference type="GO" id="GO:0005975">
    <property type="term" value="P:carbohydrate metabolic process"/>
    <property type="evidence" value="ECO:0007669"/>
    <property type="project" value="InterPro"/>
</dbReference>
<reference evidence="5" key="1">
    <citation type="journal article" date="2020" name="mSystems">
        <title>Genome- and Community-Level Interaction Insights into Carbon Utilization and Element Cycling Functions of Hydrothermarchaeota in Hydrothermal Sediment.</title>
        <authorList>
            <person name="Zhou Z."/>
            <person name="Liu Y."/>
            <person name="Xu W."/>
            <person name="Pan J."/>
            <person name="Luo Z.H."/>
            <person name="Li M."/>
        </authorList>
    </citation>
    <scope>NUCLEOTIDE SEQUENCE [LARGE SCALE GENOMIC DNA]</scope>
    <source>
        <strain evidence="4">SpSt-618</strain>
        <strain evidence="5">SpSt-657</strain>
    </source>
</reference>
<dbReference type="InterPro" id="IPR038901">
    <property type="entry name" value="HEXDC-like"/>
</dbReference>
<dbReference type="GO" id="GO:0004563">
    <property type="term" value="F:beta-N-acetylhexosaminidase activity"/>
    <property type="evidence" value="ECO:0007669"/>
    <property type="project" value="InterPro"/>
</dbReference>
<dbReference type="InterPro" id="IPR025705">
    <property type="entry name" value="Beta_hexosaminidase_sua/sub"/>
</dbReference>
<protein>
    <submittedName>
        <fullName evidence="5">Beta-N-acetylhexosaminidase</fullName>
    </submittedName>
</protein>